<dbReference type="Proteomes" id="UP000504609">
    <property type="component" value="Unplaced"/>
</dbReference>
<keyword evidence="5 9" id="KW-0378">Hydrolase</keyword>
<dbReference type="PANTHER" id="PTHR31375">
    <property type="match status" value="1"/>
</dbReference>
<dbReference type="RefSeq" id="XP_022942235.1">
    <property type="nucleotide sequence ID" value="XM_023086467.1"/>
</dbReference>
<evidence type="ECO:0000256" key="4">
    <source>
        <dbReference type="ARBA" id="ARBA00022525"/>
    </source>
</evidence>
<keyword evidence="4" id="KW-0964">Secreted</keyword>
<feature type="signal peptide" evidence="10">
    <location>
        <begin position="1"/>
        <end position="26"/>
    </location>
</feature>
<keyword evidence="11" id="KW-1185">Reference proteome</keyword>
<sequence>MGLKKCGVVRGLSVVFFLFLFSITEGVRVGRPKIFNVVRYGAIPDGTTDNSKAFLEAWKDACEWKGRGRVYVPKGTFKLKSVLFLGPCEGQMAFVIKGILKAPTDMSFLASDSWINFRYVDQLSVSGGGSLDGEGSVAWPRNECKKNPNCQSLPTTMRFDFITNSKVHHVHSTNSKNNHFLLFGCSKMNITKIRISAPSDSPNTDGIKIGNSDNIDITNSIIGTGDDCISILSGSNDIYVSNVICGPGHGISIGSLGKYDKEDVSGITVRNCTFKDTTDGVRIKTWATSANVNAYNIHYEDIFMNEVGNPIIIDQQYCPVPPCDQRTSSGVQISNVTFKNIWGRSKSASAVTLRCSKTRPCKDIVLEDIHLKSSPKVGQIFSSCSNVYGFSYGYQSPRPCL</sequence>
<dbReference type="KEGG" id="cmos:111447346"/>
<dbReference type="InterPro" id="IPR012334">
    <property type="entry name" value="Pectin_lyas_fold"/>
</dbReference>
<evidence type="ECO:0000256" key="1">
    <source>
        <dbReference type="ARBA" id="ARBA00004191"/>
    </source>
</evidence>
<evidence type="ECO:0000256" key="9">
    <source>
        <dbReference type="RuleBase" id="RU361169"/>
    </source>
</evidence>
<evidence type="ECO:0000256" key="2">
    <source>
        <dbReference type="ARBA" id="ARBA00008834"/>
    </source>
</evidence>
<dbReference type="GO" id="GO:0004650">
    <property type="term" value="F:polygalacturonase activity"/>
    <property type="evidence" value="ECO:0007669"/>
    <property type="project" value="InterPro"/>
</dbReference>
<organism evidence="11 12">
    <name type="scientific">Cucurbita moschata</name>
    <name type="common">Winter crookneck squash</name>
    <name type="synonym">Cucurbita pepo var. moschata</name>
    <dbReference type="NCBI Taxonomy" id="3662"/>
    <lineage>
        <taxon>Eukaryota</taxon>
        <taxon>Viridiplantae</taxon>
        <taxon>Streptophyta</taxon>
        <taxon>Embryophyta</taxon>
        <taxon>Tracheophyta</taxon>
        <taxon>Spermatophyta</taxon>
        <taxon>Magnoliopsida</taxon>
        <taxon>eudicotyledons</taxon>
        <taxon>Gunneridae</taxon>
        <taxon>Pentapetalae</taxon>
        <taxon>rosids</taxon>
        <taxon>fabids</taxon>
        <taxon>Cucurbitales</taxon>
        <taxon>Cucurbitaceae</taxon>
        <taxon>Cucurbiteae</taxon>
        <taxon>Cucurbita</taxon>
    </lineage>
</organism>
<evidence type="ECO:0000256" key="5">
    <source>
        <dbReference type="ARBA" id="ARBA00022801"/>
    </source>
</evidence>
<evidence type="ECO:0000256" key="3">
    <source>
        <dbReference type="ARBA" id="ARBA00022512"/>
    </source>
</evidence>
<accession>A0A6J1FVW3</accession>
<dbReference type="Gene3D" id="2.160.20.10">
    <property type="entry name" value="Single-stranded right-handed beta-helix, Pectin lyase-like"/>
    <property type="match status" value="1"/>
</dbReference>
<keyword evidence="3" id="KW-0134">Cell wall</keyword>
<dbReference type="GeneID" id="111447346"/>
<dbReference type="PROSITE" id="PS00502">
    <property type="entry name" value="POLYGALACTURONASE"/>
    <property type="match status" value="1"/>
</dbReference>
<keyword evidence="7" id="KW-0961">Cell wall biogenesis/degradation</keyword>
<dbReference type="GO" id="GO:0005975">
    <property type="term" value="P:carbohydrate metabolic process"/>
    <property type="evidence" value="ECO:0007669"/>
    <property type="project" value="InterPro"/>
</dbReference>
<dbReference type="SMART" id="SM00710">
    <property type="entry name" value="PbH1"/>
    <property type="match status" value="5"/>
</dbReference>
<comment type="subcellular location">
    <subcellularLocation>
        <location evidence="1">Secreted</location>
        <location evidence="1">Cell wall</location>
    </subcellularLocation>
</comment>
<proteinExistence type="inferred from homology"/>
<evidence type="ECO:0000313" key="12">
    <source>
        <dbReference type="RefSeq" id="XP_022942235.1"/>
    </source>
</evidence>
<dbReference type="AlphaFoldDB" id="A0A6J1FVW3"/>
<dbReference type="InterPro" id="IPR006626">
    <property type="entry name" value="PbH1"/>
</dbReference>
<dbReference type="InterPro" id="IPR000743">
    <property type="entry name" value="Glyco_hydro_28"/>
</dbReference>
<dbReference type="SUPFAM" id="SSF51126">
    <property type="entry name" value="Pectin lyase-like"/>
    <property type="match status" value="1"/>
</dbReference>
<dbReference type="Pfam" id="PF00295">
    <property type="entry name" value="Glyco_hydro_28"/>
    <property type="match status" value="1"/>
</dbReference>
<keyword evidence="6 9" id="KW-0326">Glycosidase</keyword>
<evidence type="ECO:0000256" key="10">
    <source>
        <dbReference type="SAM" id="SignalP"/>
    </source>
</evidence>
<protein>
    <submittedName>
        <fullName evidence="12">Exopolygalacturonase-like</fullName>
    </submittedName>
</protein>
<dbReference type="InterPro" id="IPR011050">
    <property type="entry name" value="Pectin_lyase_fold/virulence"/>
</dbReference>
<evidence type="ECO:0000256" key="7">
    <source>
        <dbReference type="ARBA" id="ARBA00023316"/>
    </source>
</evidence>
<dbReference type="FunFam" id="2.160.20.10:FF:000004">
    <property type="entry name" value="Pectin lyase-like superfamily protein"/>
    <property type="match status" value="1"/>
</dbReference>
<gene>
    <name evidence="12" type="primary">LOC111447346</name>
</gene>
<evidence type="ECO:0000313" key="11">
    <source>
        <dbReference type="Proteomes" id="UP000504609"/>
    </source>
</evidence>
<keyword evidence="10" id="KW-0732">Signal</keyword>
<reference evidence="12" key="1">
    <citation type="submission" date="2025-08" db="UniProtKB">
        <authorList>
            <consortium name="RefSeq"/>
        </authorList>
    </citation>
    <scope>IDENTIFICATION</scope>
    <source>
        <tissue evidence="12">Young leaves</tissue>
    </source>
</reference>
<feature type="active site" evidence="8">
    <location>
        <position position="249"/>
    </location>
</feature>
<comment type="similarity">
    <text evidence="2 9">Belongs to the glycosyl hydrolase 28 family.</text>
</comment>
<feature type="chain" id="PRO_5026962201" evidence="10">
    <location>
        <begin position="27"/>
        <end position="401"/>
    </location>
</feature>
<evidence type="ECO:0000256" key="6">
    <source>
        <dbReference type="ARBA" id="ARBA00023295"/>
    </source>
</evidence>
<name>A0A6J1FVW3_CUCMO</name>
<dbReference type="GO" id="GO:0071555">
    <property type="term" value="P:cell wall organization"/>
    <property type="evidence" value="ECO:0007669"/>
    <property type="project" value="UniProtKB-KW"/>
</dbReference>
<evidence type="ECO:0000256" key="8">
    <source>
        <dbReference type="PROSITE-ProRule" id="PRU10052"/>
    </source>
</evidence>